<evidence type="ECO:0000313" key="1">
    <source>
        <dbReference type="EMBL" id="KGN34998.1"/>
    </source>
</evidence>
<dbReference type="eggNOG" id="ENOG503446N">
    <property type="taxonomic scope" value="Bacteria"/>
</dbReference>
<gene>
    <name evidence="1" type="ORF">N802_01025</name>
</gene>
<evidence type="ECO:0000313" key="2">
    <source>
        <dbReference type="Proteomes" id="UP000030002"/>
    </source>
</evidence>
<accession>A0A0A0JD04</accession>
<protein>
    <recommendedName>
        <fullName evidence="3">YbaB/EbfC DNA-binding family protein</fullName>
    </recommendedName>
</protein>
<name>A0A0A0JD04_9MICO</name>
<dbReference type="EMBL" id="AVPJ01000001">
    <property type="protein sequence ID" value="KGN34998.1"/>
    <property type="molecule type" value="Genomic_DNA"/>
</dbReference>
<proteinExistence type="predicted"/>
<dbReference type="STRING" id="1385520.N802_01025"/>
<evidence type="ECO:0008006" key="3">
    <source>
        <dbReference type="Google" id="ProtNLM"/>
    </source>
</evidence>
<dbReference type="AlphaFoldDB" id="A0A0A0JD04"/>
<reference evidence="1 2" key="1">
    <citation type="submission" date="2013-08" db="EMBL/GenBank/DDBJ databases">
        <title>The genome sequence of Knoellia sinensis.</title>
        <authorList>
            <person name="Zhu W."/>
            <person name="Wang G."/>
        </authorList>
    </citation>
    <scope>NUCLEOTIDE SEQUENCE [LARGE SCALE GENOMIC DNA]</scope>
    <source>
        <strain evidence="1 2">KCTC 19936</strain>
    </source>
</reference>
<keyword evidence="2" id="KW-1185">Reference proteome</keyword>
<organism evidence="1 2">
    <name type="scientific">Knoellia sinensis KCTC 19936</name>
    <dbReference type="NCBI Taxonomy" id="1385520"/>
    <lineage>
        <taxon>Bacteria</taxon>
        <taxon>Bacillati</taxon>
        <taxon>Actinomycetota</taxon>
        <taxon>Actinomycetes</taxon>
        <taxon>Micrococcales</taxon>
        <taxon>Intrasporangiaceae</taxon>
        <taxon>Knoellia</taxon>
    </lineage>
</organism>
<dbReference type="Gene3D" id="3.30.1310.10">
    <property type="entry name" value="Nucleoid-associated protein YbaB-like domain"/>
    <property type="match status" value="1"/>
</dbReference>
<sequence length="261" mass="28649">MRLTTSVGECRREGNTVTEDFRDELHELREQNDREIQALEAATPPRIEREGSDELDVVSVRIGPDGDVRDVRVAHNWRDRVEGEALGDAIRAALVRAQASVVDEFITNVEAADPDRLPPPRPMPMPQDSGEVFGLTGSVSPEEAERIMAEIFGGAEQALAALESSLDAASIHSASSRSRHGEVHVEIDSGGDVSRLDLDPRWLAGAHPANVGRLVGETLRDAQQQMMTGFGAVSDAARETQHRMRRLGDPYTLSRRFGLQR</sequence>
<dbReference type="InterPro" id="IPR036894">
    <property type="entry name" value="YbaB-like_sf"/>
</dbReference>
<dbReference type="Proteomes" id="UP000030002">
    <property type="component" value="Unassembled WGS sequence"/>
</dbReference>
<comment type="caution">
    <text evidence="1">The sequence shown here is derived from an EMBL/GenBank/DDBJ whole genome shotgun (WGS) entry which is preliminary data.</text>
</comment>